<dbReference type="EMBL" id="CP000472">
    <property type="protein sequence ID" value="ACJ28123.1"/>
    <property type="molecule type" value="Genomic_DNA"/>
</dbReference>
<organism evidence="3 4">
    <name type="scientific">Shewanella piezotolerans (strain WP3 / JCM 13877)</name>
    <dbReference type="NCBI Taxonomy" id="225849"/>
    <lineage>
        <taxon>Bacteria</taxon>
        <taxon>Pseudomonadati</taxon>
        <taxon>Pseudomonadota</taxon>
        <taxon>Gammaproteobacteria</taxon>
        <taxon>Alteromonadales</taxon>
        <taxon>Shewanellaceae</taxon>
        <taxon>Shewanella</taxon>
    </lineage>
</organism>
<proteinExistence type="predicted"/>
<name>B8CJM6_SHEPW</name>
<dbReference type="HOGENOM" id="CLU_503338_0_0_6"/>
<dbReference type="eggNOG" id="ENOG50331X9">
    <property type="taxonomic scope" value="Bacteria"/>
</dbReference>
<evidence type="ECO:0000313" key="4">
    <source>
        <dbReference type="Proteomes" id="UP000000753"/>
    </source>
</evidence>
<keyword evidence="4" id="KW-1185">Reference proteome</keyword>
<feature type="signal peptide" evidence="1">
    <location>
        <begin position="1"/>
        <end position="24"/>
    </location>
</feature>
<dbReference type="OrthoDB" id="9152616at2"/>
<protein>
    <recommendedName>
        <fullName evidence="2">DUF3943 domain-containing protein</fullName>
    </recommendedName>
</protein>
<dbReference type="InterPro" id="IPR025079">
    <property type="entry name" value="DUF3943"/>
</dbReference>
<dbReference type="Proteomes" id="UP000000753">
    <property type="component" value="Chromosome"/>
</dbReference>
<sequence length="556" mass="61826">MNTKKCTVLCTAVLALNAPLSAVKADGLSYLVSTSAIPMRSSRMVSAPISFSVPPFHTSSVATHPLIMNRSVAMAADPAVDTVTTLPQLVEKDWWGALAEITTVLVIGELLYQSGEESMKEDFDYEIEGNAGQYFLDRIVTTESWKLDDNEIGMNWGHAYAGALYHQAFRNYNFNYYESMLGNFIASGIWEVFAEYKEVVSVNDQVVTTFGGSVLGESFFQLGEMLDSKEGWVPATFAAVFNPSRAIRGWFGYSSPNRFDRQKAQDRFDIYTGALHSIKEAADISTSTILLGVDASIDSIQGQYDALSATPSQVELNMELGISQEGVEDWQLSSSLFLGGYTQQVKPVTGSRESWGHSWFFGPSMGIEYSSLGQEDEEDFFAAINVIGLSVGGEWKNADFAISVRGDIFGDFSMVKPFAEKSYRAAGGQFWGTKSVLWEGGYAYGLGHTAKVKFEASYRELLLGLKVTSQRWDSIDDKEFNRSSDWNPNKSDLDFKDARDRYEVYLRAPLSKALGLSVHYEHIDRSGTLTGIDNINIYHRNDDSESRTSLRLAFRY</sequence>
<keyword evidence="1" id="KW-0732">Signal</keyword>
<dbReference type="STRING" id="225849.swp_1336"/>
<evidence type="ECO:0000259" key="2">
    <source>
        <dbReference type="Pfam" id="PF13084"/>
    </source>
</evidence>
<feature type="chain" id="PRO_5002869608" description="DUF3943 domain-containing protein" evidence="1">
    <location>
        <begin position="25"/>
        <end position="556"/>
    </location>
</feature>
<dbReference type="KEGG" id="swp:swp_1336"/>
<evidence type="ECO:0000256" key="1">
    <source>
        <dbReference type="SAM" id="SignalP"/>
    </source>
</evidence>
<evidence type="ECO:0000313" key="3">
    <source>
        <dbReference type="EMBL" id="ACJ28123.1"/>
    </source>
</evidence>
<accession>B8CJM6</accession>
<dbReference type="AlphaFoldDB" id="B8CJM6"/>
<reference evidence="3 4" key="1">
    <citation type="journal article" date="2008" name="PLoS ONE">
        <title>Environmental adaptation: genomic analysis of the piezotolerant and psychrotolerant deep-sea iron reducing bacterium Shewanella piezotolerans WP3.</title>
        <authorList>
            <person name="Wang F."/>
            <person name="Wang J."/>
            <person name="Jian H."/>
            <person name="Zhang B."/>
            <person name="Li S."/>
            <person name="Wang F."/>
            <person name="Zeng X."/>
            <person name="Gao L."/>
            <person name="Bartlett D.H."/>
            <person name="Yu J."/>
            <person name="Hu S."/>
            <person name="Xiao X."/>
        </authorList>
    </citation>
    <scope>NUCLEOTIDE SEQUENCE [LARGE SCALE GENOMIC DNA]</scope>
    <source>
        <strain evidence="4">WP3 / JCM 13877</strain>
    </source>
</reference>
<dbReference type="Pfam" id="PF13084">
    <property type="entry name" value="DUF3943"/>
    <property type="match status" value="1"/>
</dbReference>
<gene>
    <name evidence="3" type="ordered locus">swp_1336</name>
</gene>
<feature type="domain" description="DUF3943" evidence="2">
    <location>
        <begin position="144"/>
        <end position="243"/>
    </location>
</feature>
<dbReference type="RefSeq" id="WP_020911501.1">
    <property type="nucleotide sequence ID" value="NC_011566.1"/>
</dbReference>